<name>A0A6C0DNI1_9ZZZZ</name>
<dbReference type="AlphaFoldDB" id="A0A6C0DNI1"/>
<protein>
    <submittedName>
        <fullName evidence="1">Uncharacterized protein</fullName>
    </submittedName>
</protein>
<organism evidence="1">
    <name type="scientific">viral metagenome</name>
    <dbReference type="NCBI Taxonomy" id="1070528"/>
    <lineage>
        <taxon>unclassified sequences</taxon>
        <taxon>metagenomes</taxon>
        <taxon>organismal metagenomes</taxon>
    </lineage>
</organism>
<sequence>MGRFIDRVKKAASSVKKTIQKTIPEFLQKKKTIPAKKETAVPEQEGLTYVMENESLPFQLKIGEHHKSFDIENRVKGLNCTSVPENFKPICVVKSKHCCEIERKIHAKFLKYRINARREFFGFKIGTMTSSTEFECIKKSYEKFMSRVVKKMHKYALKCGGEIII</sequence>
<reference evidence="1" key="1">
    <citation type="journal article" date="2020" name="Nature">
        <title>Giant virus diversity and host interactions through global metagenomics.</title>
        <authorList>
            <person name="Schulz F."/>
            <person name="Roux S."/>
            <person name="Paez-Espino D."/>
            <person name="Jungbluth S."/>
            <person name="Walsh D.A."/>
            <person name="Denef V.J."/>
            <person name="McMahon K.D."/>
            <person name="Konstantinidis K.T."/>
            <person name="Eloe-Fadrosh E.A."/>
            <person name="Kyrpides N.C."/>
            <person name="Woyke T."/>
        </authorList>
    </citation>
    <scope>NUCLEOTIDE SEQUENCE</scope>
    <source>
        <strain evidence="1">GVMAG-M-3300023174-3</strain>
    </source>
</reference>
<accession>A0A6C0DNI1</accession>
<evidence type="ECO:0000313" key="1">
    <source>
        <dbReference type="EMBL" id="QHT17892.1"/>
    </source>
</evidence>
<proteinExistence type="predicted"/>
<dbReference type="EMBL" id="MN739646">
    <property type="protein sequence ID" value="QHT17892.1"/>
    <property type="molecule type" value="Genomic_DNA"/>
</dbReference>
<dbReference type="Pfam" id="PF13455">
    <property type="entry name" value="MUG113"/>
    <property type="match status" value="1"/>
</dbReference>